<evidence type="ECO:0000256" key="3">
    <source>
        <dbReference type="ARBA" id="ARBA00022692"/>
    </source>
</evidence>
<dbReference type="OrthoDB" id="422637at2759"/>
<evidence type="ECO:0000256" key="1">
    <source>
        <dbReference type="ARBA" id="ARBA00008575"/>
    </source>
</evidence>
<dbReference type="SUPFAM" id="SSF90123">
    <property type="entry name" value="ABC transporter transmembrane region"/>
    <property type="match status" value="1"/>
</dbReference>
<dbReference type="GO" id="GO:0005524">
    <property type="term" value="F:ATP binding"/>
    <property type="evidence" value="ECO:0007669"/>
    <property type="project" value="UniProtKB-KW"/>
</dbReference>
<dbReference type="EMBL" id="FN649745">
    <property type="protein sequence ID" value="CBN77136.1"/>
    <property type="molecule type" value="Genomic_DNA"/>
</dbReference>
<keyword evidence="2" id="KW-0813">Transport</keyword>
<dbReference type="OMA" id="CNERAFF"/>
<proteinExistence type="inferred from homology"/>
<dbReference type="PROSITE" id="PS50893">
    <property type="entry name" value="ABC_TRANSPORTER_2"/>
    <property type="match status" value="1"/>
</dbReference>
<dbReference type="PANTHER" id="PTHR11384:SF55">
    <property type="entry name" value="ATP-BINDING CASSETTE TRANSPORTER"/>
    <property type="match status" value="1"/>
</dbReference>
<dbReference type="SUPFAM" id="SSF52540">
    <property type="entry name" value="P-loop containing nucleoside triphosphate hydrolases"/>
    <property type="match status" value="1"/>
</dbReference>
<evidence type="ECO:0000256" key="7">
    <source>
        <dbReference type="ARBA" id="ARBA00023136"/>
    </source>
</evidence>
<evidence type="ECO:0000256" key="4">
    <source>
        <dbReference type="ARBA" id="ARBA00022741"/>
    </source>
</evidence>
<evidence type="ECO:0000256" key="9">
    <source>
        <dbReference type="SAM" id="Phobius"/>
    </source>
</evidence>
<dbReference type="Pfam" id="PF06472">
    <property type="entry name" value="ABC_membrane_2"/>
    <property type="match status" value="2"/>
</dbReference>
<keyword evidence="5" id="KW-0067">ATP-binding</keyword>
<feature type="domain" description="ABC transporter" evidence="10">
    <location>
        <begin position="472"/>
        <end position="697"/>
    </location>
</feature>
<evidence type="ECO:0000256" key="6">
    <source>
        <dbReference type="ARBA" id="ARBA00022989"/>
    </source>
</evidence>
<dbReference type="InterPro" id="IPR027417">
    <property type="entry name" value="P-loop_NTPase"/>
</dbReference>
<dbReference type="GO" id="GO:0016020">
    <property type="term" value="C:membrane"/>
    <property type="evidence" value="ECO:0007669"/>
    <property type="project" value="InterPro"/>
</dbReference>
<protein>
    <submittedName>
        <fullName evidence="12">Uncharacterized protein</fullName>
    </submittedName>
</protein>
<organism evidence="12 13">
    <name type="scientific">Ectocarpus siliculosus</name>
    <name type="common">Brown alga</name>
    <name type="synonym">Conferva siliculosa</name>
    <dbReference type="NCBI Taxonomy" id="2880"/>
    <lineage>
        <taxon>Eukaryota</taxon>
        <taxon>Sar</taxon>
        <taxon>Stramenopiles</taxon>
        <taxon>Ochrophyta</taxon>
        <taxon>PX clade</taxon>
        <taxon>Phaeophyceae</taxon>
        <taxon>Ectocarpales</taxon>
        <taxon>Ectocarpaceae</taxon>
        <taxon>Ectocarpus</taxon>
    </lineage>
</organism>
<evidence type="ECO:0000259" key="11">
    <source>
        <dbReference type="PROSITE" id="PS50929"/>
    </source>
</evidence>
<dbReference type="PANTHER" id="PTHR11384">
    <property type="entry name" value="ATP-BINDING CASSETTE, SUB-FAMILY D MEMBER"/>
    <property type="match status" value="1"/>
</dbReference>
<dbReference type="InterPro" id="IPR050835">
    <property type="entry name" value="ABC_transporter_sub-D"/>
</dbReference>
<keyword evidence="13" id="KW-1185">Reference proteome</keyword>
<evidence type="ECO:0000256" key="8">
    <source>
        <dbReference type="SAM" id="MobiDB-lite"/>
    </source>
</evidence>
<keyword evidence="4" id="KW-0547">Nucleotide-binding</keyword>
<dbReference type="Gene3D" id="3.40.50.300">
    <property type="entry name" value="P-loop containing nucleotide triphosphate hydrolases"/>
    <property type="match status" value="1"/>
</dbReference>
<dbReference type="InParanoid" id="D8LLD8"/>
<feature type="transmembrane region" description="Helical" evidence="9">
    <location>
        <begin position="195"/>
        <end position="216"/>
    </location>
</feature>
<dbReference type="AlphaFoldDB" id="D8LLD8"/>
<evidence type="ECO:0000259" key="10">
    <source>
        <dbReference type="PROSITE" id="PS50893"/>
    </source>
</evidence>
<evidence type="ECO:0000256" key="2">
    <source>
        <dbReference type="ARBA" id="ARBA00022448"/>
    </source>
</evidence>
<dbReference type="GO" id="GO:0016887">
    <property type="term" value="F:ATP hydrolysis activity"/>
    <property type="evidence" value="ECO:0007669"/>
    <property type="project" value="InterPro"/>
</dbReference>
<feature type="compositionally biased region" description="Low complexity" evidence="8">
    <location>
        <begin position="111"/>
        <end position="126"/>
    </location>
</feature>
<dbReference type="InterPro" id="IPR003439">
    <property type="entry name" value="ABC_transporter-like_ATP-bd"/>
</dbReference>
<dbReference type="GO" id="GO:0140359">
    <property type="term" value="F:ABC-type transporter activity"/>
    <property type="evidence" value="ECO:0007669"/>
    <property type="project" value="InterPro"/>
</dbReference>
<feature type="domain" description="ABC transmembrane type-1" evidence="11">
    <location>
        <begin position="152"/>
        <end position="337"/>
    </location>
</feature>
<dbReference type="SMART" id="SM00382">
    <property type="entry name" value="AAA"/>
    <property type="match status" value="1"/>
</dbReference>
<evidence type="ECO:0000256" key="5">
    <source>
        <dbReference type="ARBA" id="ARBA00022840"/>
    </source>
</evidence>
<feature type="region of interest" description="Disordered" evidence="8">
    <location>
        <begin position="385"/>
        <end position="418"/>
    </location>
</feature>
<reference evidence="12 13" key="1">
    <citation type="journal article" date="2010" name="Nature">
        <title>The Ectocarpus genome and the independent evolution of multicellularity in brown algae.</title>
        <authorList>
            <person name="Cock J.M."/>
            <person name="Sterck L."/>
            <person name="Rouze P."/>
            <person name="Scornet D."/>
            <person name="Allen A.E."/>
            <person name="Amoutzias G."/>
            <person name="Anthouard V."/>
            <person name="Artiguenave F."/>
            <person name="Aury J.M."/>
            <person name="Badger J.H."/>
            <person name="Beszteri B."/>
            <person name="Billiau K."/>
            <person name="Bonnet E."/>
            <person name="Bothwell J.H."/>
            <person name="Bowler C."/>
            <person name="Boyen C."/>
            <person name="Brownlee C."/>
            <person name="Carrano C.J."/>
            <person name="Charrier B."/>
            <person name="Cho G.Y."/>
            <person name="Coelho S.M."/>
            <person name="Collen J."/>
            <person name="Corre E."/>
            <person name="Da Silva C."/>
            <person name="Delage L."/>
            <person name="Delaroque N."/>
            <person name="Dittami S.M."/>
            <person name="Doulbeau S."/>
            <person name="Elias M."/>
            <person name="Farnham G."/>
            <person name="Gachon C.M."/>
            <person name="Gschloessl B."/>
            <person name="Heesch S."/>
            <person name="Jabbari K."/>
            <person name="Jubin C."/>
            <person name="Kawai H."/>
            <person name="Kimura K."/>
            <person name="Kloareg B."/>
            <person name="Kupper F.C."/>
            <person name="Lang D."/>
            <person name="Le Bail A."/>
            <person name="Leblanc C."/>
            <person name="Lerouge P."/>
            <person name="Lohr M."/>
            <person name="Lopez P.J."/>
            <person name="Martens C."/>
            <person name="Maumus F."/>
            <person name="Michel G."/>
            <person name="Miranda-Saavedra D."/>
            <person name="Morales J."/>
            <person name="Moreau H."/>
            <person name="Motomura T."/>
            <person name="Nagasato C."/>
            <person name="Napoli C.A."/>
            <person name="Nelson D.R."/>
            <person name="Nyvall-Collen P."/>
            <person name="Peters A.F."/>
            <person name="Pommier C."/>
            <person name="Potin P."/>
            <person name="Poulain J."/>
            <person name="Quesneville H."/>
            <person name="Read B."/>
            <person name="Rensing S.A."/>
            <person name="Ritter A."/>
            <person name="Rousvoal S."/>
            <person name="Samanta M."/>
            <person name="Samson G."/>
            <person name="Schroeder D.C."/>
            <person name="Segurens B."/>
            <person name="Strittmatter M."/>
            <person name="Tonon T."/>
            <person name="Tregear J.W."/>
            <person name="Valentin K."/>
            <person name="von Dassow P."/>
            <person name="Yamagishi T."/>
            <person name="Van de Peer Y."/>
            <person name="Wincker P."/>
        </authorList>
    </citation>
    <scope>NUCLEOTIDE SEQUENCE [LARGE SCALE GENOMIC DNA]</scope>
    <source>
        <strain evidence="13">Ec32 / CCAP1310/4</strain>
    </source>
</reference>
<feature type="region of interest" description="Disordered" evidence="8">
    <location>
        <begin position="105"/>
        <end position="148"/>
    </location>
</feature>
<comment type="similarity">
    <text evidence="1">Belongs to the ABC transporter superfamily. ABCD family. Peroxisomal fatty acyl CoA transporter (TC 3.A.1.203) subfamily.</text>
</comment>
<dbReference type="CDD" id="cd03223">
    <property type="entry name" value="ABCD_peroxisomal_ALDP"/>
    <property type="match status" value="1"/>
</dbReference>
<gene>
    <name evidence="12" type="ORF">Esi_0036_0107</name>
</gene>
<sequence length="698" mass="75470">MLALLVLESGVLVAFSYTQTLDGERDFSTAMSNKDQDGFYRGTRRYVVILLAAAPLFALSKFVQGKLGLDWRRWLTEHLCGLYFQNRSFYALKIGYLSSSKTVASSPGIKGQQQDGAEGDGNAAANSFGAREEEQQRGGIDNPVSAVDNPDQRIGEDISTFTKNCIDVVVVFVGSVLKVGSFVGVLLSISPRLTAFVVAYSVAGTLSTTALFGARLKHLIFEGAKREANLRFGLVRVREHAEEIAFYRGEKGEKEVVKGLLEKVVGNIHLRLWCDAQLAVFSNSFMWLTAVLPYLVVAERYFAGEIEFGVISQTAMAFRVIQGALSVIVTQIRTLASLASEVDRLHFLVVCMESMAEENPGGNPPAGSNGTTAAATPLSSLDDGYIAVPSSDGGGDKGSGVMVQKDGDGEGEEGDDEEEAVLLDVTEAVDGSGNGNGGRNGDGAGAAAGRRITTVVTERGPAAGKGQKEVILKIEDLTLFTPDRKQAICRKLSFEVKRGRSVLIFGPSGCGKSSLLRGISGLWSAGHGSISRHSDDETMFIPQKPYLPLGSLRAQMLYPHSEDEVMLTPASMEGILEQVQLGYLCSRSGGLGAVRDWQDELSLGEQQRLAFSRLLTNTPSTVFLDEATSALDEENEAKVYSWLRTAALDAFISVGHRASLFRYHTHVLRGQSDGKWFFHTMKDFLDNHYSPALLGPDK</sequence>
<dbReference type="Pfam" id="PF00005">
    <property type="entry name" value="ABC_tran"/>
    <property type="match status" value="1"/>
</dbReference>
<dbReference type="InterPro" id="IPR011527">
    <property type="entry name" value="ABC1_TM_dom"/>
</dbReference>
<dbReference type="Gene3D" id="1.20.1560.10">
    <property type="entry name" value="ABC transporter type 1, transmembrane domain"/>
    <property type="match status" value="1"/>
</dbReference>
<accession>D8LLD8</accession>
<dbReference type="EMBL" id="FN648553">
    <property type="protein sequence ID" value="CBN77136.1"/>
    <property type="molecule type" value="Genomic_DNA"/>
</dbReference>
<dbReference type="Proteomes" id="UP000002630">
    <property type="component" value="Linkage Group LG20"/>
</dbReference>
<dbReference type="eggNOG" id="KOG0064">
    <property type="taxonomic scope" value="Eukaryota"/>
</dbReference>
<keyword evidence="6 9" id="KW-1133">Transmembrane helix</keyword>
<keyword evidence="3 9" id="KW-0812">Transmembrane</keyword>
<dbReference type="InterPro" id="IPR017871">
    <property type="entry name" value="ABC_transporter-like_CS"/>
</dbReference>
<dbReference type="InterPro" id="IPR003593">
    <property type="entry name" value="AAA+_ATPase"/>
</dbReference>
<dbReference type="PROSITE" id="PS00211">
    <property type="entry name" value="ABC_TRANSPORTER_1"/>
    <property type="match status" value="1"/>
</dbReference>
<dbReference type="STRING" id="2880.D8LLD8"/>
<feature type="compositionally biased region" description="Acidic residues" evidence="8">
    <location>
        <begin position="409"/>
        <end position="418"/>
    </location>
</feature>
<keyword evidence="7 9" id="KW-0472">Membrane</keyword>
<dbReference type="PROSITE" id="PS50929">
    <property type="entry name" value="ABC_TM1F"/>
    <property type="match status" value="1"/>
</dbReference>
<dbReference type="InterPro" id="IPR036640">
    <property type="entry name" value="ABC1_TM_sf"/>
</dbReference>
<evidence type="ECO:0000313" key="12">
    <source>
        <dbReference type="EMBL" id="CBN77136.1"/>
    </source>
</evidence>
<evidence type="ECO:0000313" key="13">
    <source>
        <dbReference type="Proteomes" id="UP000002630"/>
    </source>
</evidence>
<name>D8LLD8_ECTSI</name>
<feature type="transmembrane region" description="Helical" evidence="9">
    <location>
        <begin position="44"/>
        <end position="63"/>
    </location>
</feature>
<feature type="transmembrane region" description="Helical" evidence="9">
    <location>
        <begin position="168"/>
        <end position="189"/>
    </location>
</feature>